<dbReference type="InterPro" id="IPR052973">
    <property type="entry name" value="Fungal_sec-metab_reg_TF"/>
</dbReference>
<dbReference type="RefSeq" id="XP_062738323.1">
    <property type="nucleotide sequence ID" value="XM_062875092.1"/>
</dbReference>
<organism evidence="3 4">
    <name type="scientific">Podospora bellae-mahoneyi</name>
    <dbReference type="NCBI Taxonomy" id="2093777"/>
    <lineage>
        <taxon>Eukaryota</taxon>
        <taxon>Fungi</taxon>
        <taxon>Dikarya</taxon>
        <taxon>Ascomycota</taxon>
        <taxon>Pezizomycotina</taxon>
        <taxon>Sordariomycetes</taxon>
        <taxon>Sordariomycetidae</taxon>
        <taxon>Sordariales</taxon>
        <taxon>Podosporaceae</taxon>
        <taxon>Podospora</taxon>
    </lineage>
</organism>
<proteinExistence type="predicted"/>
<keyword evidence="4" id="KW-1185">Reference proteome</keyword>
<feature type="region of interest" description="Disordered" evidence="2">
    <location>
        <begin position="110"/>
        <end position="197"/>
    </location>
</feature>
<dbReference type="Gene3D" id="4.10.240.10">
    <property type="entry name" value="Zn(2)-C6 fungal-type DNA-binding domain"/>
    <property type="match status" value="1"/>
</dbReference>
<keyword evidence="1" id="KW-0539">Nucleus</keyword>
<dbReference type="InterPro" id="IPR001138">
    <property type="entry name" value="Zn2Cys6_DnaBD"/>
</dbReference>
<dbReference type="GeneID" id="87894574"/>
<name>A0ABR0G0V2_9PEZI</name>
<gene>
    <name evidence="3" type="ORF">QC761_118060</name>
</gene>
<evidence type="ECO:0000313" key="4">
    <source>
        <dbReference type="Proteomes" id="UP001322138"/>
    </source>
</evidence>
<sequence length="677" mass="76233">MALIEASVFPPFPSPLPFSNVQAPLPPAGWEELFPEVHHQVLVNGLDKNEQDEPIVSEVELFGLFDGALGGQDFLDLEAPLESFAKEPELGQIRSSPLPQVQPVIQLSSPDTLGLSSQTVSVSPKTVTSNPLSESPKTVASKTLSPVESPTTTATQQIQFLQYNPARPTKRIPKASRPHNGRPPTTERKPRSVTKRKNVLLENEASVISKKKDASGKLQSVVEVWGKHQTVRKEASEEEKQNTRYNREHGACEKCRKQKLKCVQMELQYTPCARCLKLYLNDLKRMQNGGPFKVQPCVRIEILGLPLHRKGPTKYSELDTWLPQKQAQLEWHTFDNTTRVLKLTQGFGEGMDNALRLRVSRFKPGPGDRTAYFWTDEKTGLLRSMEMPPYFISDMDAAKASVVEFLRNARSVYIDTLLGDASPITRKTFESALRFSAFGQSKLVSLALDTWVAARFIESHWRVFEGGEEIGAHPTAEAGHPYDGFIPVTPIMDTQLDNLVIADLLAPMREELLKRLKAKIDEKKRSNWLEIYLTLFVIMSNTGWIIKDMIAMTTWKGLKMGNRGGQLTRGYIHASKSLLSCFHYACSGSFPLTIPENELKKGNHNMTSDQIEYMAFVQQELAREGSKHANWKSLDMYKDDEYWTHQLLCKDWKGDAPYTAGPIDDFTEDDFLSSSTT</sequence>
<protein>
    <recommendedName>
        <fullName evidence="5">Zn(2)-C6 fungal-type domain-containing protein</fullName>
    </recommendedName>
</protein>
<dbReference type="Proteomes" id="UP001322138">
    <property type="component" value="Unassembled WGS sequence"/>
</dbReference>
<dbReference type="PANTHER" id="PTHR35392:SF3">
    <property type="entry name" value="ZN(2)-C6 FUNGAL-TYPE DOMAIN-CONTAINING PROTEIN"/>
    <property type="match status" value="1"/>
</dbReference>
<dbReference type="PANTHER" id="PTHR35392">
    <property type="entry name" value="ZN(II)2CYS6 TRANSCRIPTION FACTOR (EUROFUNG)-RELATED-RELATED"/>
    <property type="match status" value="1"/>
</dbReference>
<feature type="compositionally biased region" description="Basic residues" evidence="2">
    <location>
        <begin position="168"/>
        <end position="180"/>
    </location>
</feature>
<evidence type="ECO:0000256" key="2">
    <source>
        <dbReference type="SAM" id="MobiDB-lite"/>
    </source>
</evidence>
<evidence type="ECO:0008006" key="5">
    <source>
        <dbReference type="Google" id="ProtNLM"/>
    </source>
</evidence>
<dbReference type="EMBL" id="JAFFGZ010000001">
    <property type="protein sequence ID" value="KAK4649348.1"/>
    <property type="molecule type" value="Genomic_DNA"/>
</dbReference>
<accession>A0ABR0G0V2</accession>
<evidence type="ECO:0000256" key="1">
    <source>
        <dbReference type="ARBA" id="ARBA00023242"/>
    </source>
</evidence>
<dbReference type="InterPro" id="IPR036864">
    <property type="entry name" value="Zn2-C6_fun-type_DNA-bd_sf"/>
</dbReference>
<feature type="compositionally biased region" description="Polar residues" evidence="2">
    <location>
        <begin position="110"/>
        <end position="162"/>
    </location>
</feature>
<evidence type="ECO:0000313" key="3">
    <source>
        <dbReference type="EMBL" id="KAK4649348.1"/>
    </source>
</evidence>
<reference evidence="3 4" key="1">
    <citation type="journal article" date="2023" name="bioRxiv">
        <title>High-quality genome assemblies of four members of thePodospora anserinaspecies complex.</title>
        <authorList>
            <person name="Ament-Velasquez S.L."/>
            <person name="Vogan A.A."/>
            <person name="Wallerman O."/>
            <person name="Hartmann F."/>
            <person name="Gautier V."/>
            <person name="Silar P."/>
            <person name="Giraud T."/>
            <person name="Johannesson H."/>
        </authorList>
    </citation>
    <scope>NUCLEOTIDE SEQUENCE [LARGE SCALE GENOMIC DNA]</scope>
    <source>
        <strain evidence="3 4">CBS 112042</strain>
    </source>
</reference>
<dbReference type="CDD" id="cd00067">
    <property type="entry name" value="GAL4"/>
    <property type="match status" value="1"/>
</dbReference>
<comment type="caution">
    <text evidence="3">The sequence shown here is derived from an EMBL/GenBank/DDBJ whole genome shotgun (WGS) entry which is preliminary data.</text>
</comment>